<reference evidence="1 2" key="1">
    <citation type="submission" date="2020-04" db="EMBL/GenBank/DDBJ databases">
        <authorList>
            <person name="Hitch T.C.A."/>
            <person name="Wylensek D."/>
            <person name="Clavel T."/>
        </authorList>
    </citation>
    <scope>NUCLEOTIDE SEQUENCE [LARGE SCALE GENOMIC DNA]</scope>
    <source>
        <strain evidence="1 2">WCA-380-WT-3C</strain>
    </source>
</reference>
<dbReference type="EMBL" id="JABAFV010000049">
    <property type="protein sequence ID" value="NME50917.1"/>
    <property type="molecule type" value="Genomic_DNA"/>
</dbReference>
<name>A0A7X9NP18_9ENTE</name>
<evidence type="ECO:0000313" key="1">
    <source>
        <dbReference type="EMBL" id="NME50917.1"/>
    </source>
</evidence>
<gene>
    <name evidence="1" type="ORF">HF857_12195</name>
</gene>
<proteinExistence type="predicted"/>
<sequence>MDTFKLKVGLHPSYKSTTKNFEGKTGNKYPYVQDQGMNKSRFAVCPACDNPIQIIGLYKNSLEGGKKAYGKHYSHDVRGIANYSQEDYDDCPFANHNRHVSTKYRSEKSRLSKEILVTVREQIDRITYFLNYHTGLYISKKLASSMLDNYLKSKGWRYRNATLYNIPWIFAECNDAFPLYGKCIRKDSELYQSLSTTCPNLIFTSVNFGRKHEYVQITSSNYLTLNILFCHHSRKMEDEELVESIDLWIYNQKEDGELVTVFLKNFEINQNDFVNLINKSSSQYRNQELIKMAEERIIL</sequence>
<dbReference type="RefSeq" id="WP_168932106.1">
    <property type="nucleotide sequence ID" value="NZ_JABAFV010000049.1"/>
</dbReference>
<evidence type="ECO:0000313" key="2">
    <source>
        <dbReference type="Proteomes" id="UP000588071"/>
    </source>
</evidence>
<dbReference type="AlphaFoldDB" id="A0A7X9NP18"/>
<dbReference type="Proteomes" id="UP000588071">
    <property type="component" value="Unassembled WGS sequence"/>
</dbReference>
<organism evidence="1 2">
    <name type="scientific">Enterococcus cecorum</name>
    <dbReference type="NCBI Taxonomy" id="44008"/>
    <lineage>
        <taxon>Bacteria</taxon>
        <taxon>Bacillati</taxon>
        <taxon>Bacillota</taxon>
        <taxon>Bacilli</taxon>
        <taxon>Lactobacillales</taxon>
        <taxon>Enterococcaceae</taxon>
        <taxon>Enterococcus</taxon>
    </lineage>
</organism>
<comment type="caution">
    <text evidence="1">The sequence shown here is derived from an EMBL/GenBank/DDBJ whole genome shotgun (WGS) entry which is preliminary data.</text>
</comment>
<protein>
    <submittedName>
        <fullName evidence="1">Uncharacterized protein</fullName>
    </submittedName>
</protein>
<accession>A0A7X9NP18</accession>